<reference evidence="1" key="1">
    <citation type="submission" date="2015-10" db="EMBL/GenBank/DDBJ databases">
        <title>EvidentialGene: Evidence-directed Construction of Complete mRNA Transcriptomes without Genomes.</title>
        <authorList>
            <person name="Gilbert D.G."/>
        </authorList>
    </citation>
    <scope>NUCLEOTIDE SEQUENCE</scope>
</reference>
<evidence type="ECO:0000313" key="1">
    <source>
        <dbReference type="EMBL" id="JAN29307.1"/>
    </source>
</evidence>
<dbReference type="EMBL" id="GDIQ01065430">
    <property type="protein sequence ID" value="JAN29307.1"/>
    <property type="molecule type" value="Transcribed_RNA"/>
</dbReference>
<name>A0A0P6F4Q8_9CRUS</name>
<dbReference type="AlphaFoldDB" id="A0A0P6F4Q8"/>
<accession>A0A0P6F4Q8</accession>
<organism evidence="1">
    <name type="scientific">Daphnia magna</name>
    <dbReference type="NCBI Taxonomy" id="35525"/>
    <lineage>
        <taxon>Eukaryota</taxon>
        <taxon>Metazoa</taxon>
        <taxon>Ecdysozoa</taxon>
        <taxon>Arthropoda</taxon>
        <taxon>Crustacea</taxon>
        <taxon>Branchiopoda</taxon>
        <taxon>Diplostraca</taxon>
        <taxon>Cladocera</taxon>
        <taxon>Anomopoda</taxon>
        <taxon>Daphniidae</taxon>
        <taxon>Daphnia</taxon>
    </lineage>
</organism>
<sequence>MPLTLKKGEQRTKKLFNDYIASHAFYIAVIWTRQYSNIALAQRQRKHTYSTGYNGRYIFSVGHQHERHILFSARKSVKIFRFFFLS</sequence>
<proteinExistence type="predicted"/>
<protein>
    <submittedName>
        <fullName evidence="1">Uncharacterized protein</fullName>
    </submittedName>
</protein>